<dbReference type="CDD" id="cd00090">
    <property type="entry name" value="HTH_ARSR"/>
    <property type="match status" value="1"/>
</dbReference>
<dbReference type="SMART" id="SM00418">
    <property type="entry name" value="HTH_ARSR"/>
    <property type="match status" value="1"/>
</dbReference>
<dbReference type="SUPFAM" id="SSF46785">
    <property type="entry name" value="Winged helix' DNA-binding domain"/>
    <property type="match status" value="1"/>
</dbReference>
<dbReference type="PANTHER" id="PTHR33154">
    <property type="entry name" value="TRANSCRIPTIONAL REGULATOR, ARSR FAMILY"/>
    <property type="match status" value="1"/>
</dbReference>
<feature type="domain" description="HTH arsR-type" evidence="4">
    <location>
        <begin position="13"/>
        <end position="111"/>
    </location>
</feature>
<accession>A0A7W3JT36</accession>
<dbReference type="PANTHER" id="PTHR33154:SF18">
    <property type="entry name" value="ARSENICAL RESISTANCE OPERON REPRESSOR"/>
    <property type="match status" value="1"/>
</dbReference>
<reference evidence="5 6" key="1">
    <citation type="submission" date="2020-07" db="EMBL/GenBank/DDBJ databases">
        <title>Sequencing the genomes of 1000 actinobacteria strains.</title>
        <authorList>
            <person name="Klenk H.-P."/>
        </authorList>
    </citation>
    <scope>NUCLEOTIDE SEQUENCE [LARGE SCALE GENOMIC DNA]</scope>
    <source>
        <strain evidence="5 6">DSM 23737</strain>
    </source>
</reference>
<evidence type="ECO:0000313" key="5">
    <source>
        <dbReference type="EMBL" id="MBA8828726.1"/>
    </source>
</evidence>
<gene>
    <name evidence="5" type="ORF">FB555_000797</name>
</gene>
<keyword evidence="6" id="KW-1185">Reference proteome</keyword>
<dbReference type="PRINTS" id="PR00778">
    <property type="entry name" value="HTHARSR"/>
</dbReference>
<sequence length="117" mass="12531">MSTTAILFPEAATTASPLTKRAQQLKALGDETRLTLLLNVAASTGDNGACICDLTPETQLAQSTLSHHMKVLVDADLVTRTQRGKWAYFEPTTEGRSVITALGLDELVDPRLISSCS</sequence>
<keyword evidence="1" id="KW-0805">Transcription regulation</keyword>
<dbReference type="InterPro" id="IPR001845">
    <property type="entry name" value="HTH_ArsR_DNA-bd_dom"/>
</dbReference>
<evidence type="ECO:0000256" key="2">
    <source>
        <dbReference type="ARBA" id="ARBA00023125"/>
    </source>
</evidence>
<dbReference type="AlphaFoldDB" id="A0A7W3JT36"/>
<evidence type="ECO:0000259" key="4">
    <source>
        <dbReference type="PROSITE" id="PS50987"/>
    </source>
</evidence>
<dbReference type="EMBL" id="JACGWU010000001">
    <property type="protein sequence ID" value="MBA8828726.1"/>
    <property type="molecule type" value="Genomic_DNA"/>
</dbReference>
<dbReference type="Pfam" id="PF01022">
    <property type="entry name" value="HTH_5"/>
    <property type="match status" value="1"/>
</dbReference>
<evidence type="ECO:0000256" key="1">
    <source>
        <dbReference type="ARBA" id="ARBA00023015"/>
    </source>
</evidence>
<dbReference type="PROSITE" id="PS50987">
    <property type="entry name" value="HTH_ARSR_2"/>
    <property type="match status" value="1"/>
</dbReference>
<dbReference type="InterPro" id="IPR036390">
    <property type="entry name" value="WH_DNA-bd_sf"/>
</dbReference>
<dbReference type="InterPro" id="IPR051081">
    <property type="entry name" value="HTH_MetalResp_TranReg"/>
</dbReference>
<keyword evidence="2 5" id="KW-0238">DNA-binding</keyword>
<dbReference type="Gene3D" id="1.10.10.10">
    <property type="entry name" value="Winged helix-like DNA-binding domain superfamily/Winged helix DNA-binding domain"/>
    <property type="match status" value="1"/>
</dbReference>
<dbReference type="InterPro" id="IPR011991">
    <property type="entry name" value="ArsR-like_HTH"/>
</dbReference>
<comment type="caution">
    <text evidence="5">The sequence shown here is derived from an EMBL/GenBank/DDBJ whole genome shotgun (WGS) entry which is preliminary data.</text>
</comment>
<keyword evidence="3" id="KW-0804">Transcription</keyword>
<organism evidence="5 6">
    <name type="scientific">Alpinimonas psychrophila</name>
    <dbReference type="NCBI Taxonomy" id="748908"/>
    <lineage>
        <taxon>Bacteria</taxon>
        <taxon>Bacillati</taxon>
        <taxon>Actinomycetota</taxon>
        <taxon>Actinomycetes</taxon>
        <taxon>Micrococcales</taxon>
        <taxon>Microbacteriaceae</taxon>
        <taxon>Alpinimonas</taxon>
    </lineage>
</organism>
<dbReference type="NCBIfam" id="NF033788">
    <property type="entry name" value="HTH_metalloreg"/>
    <property type="match status" value="1"/>
</dbReference>
<protein>
    <submittedName>
        <fullName evidence="5">DNA-binding transcriptional ArsR family regulator</fullName>
    </submittedName>
</protein>
<dbReference type="InterPro" id="IPR036388">
    <property type="entry name" value="WH-like_DNA-bd_sf"/>
</dbReference>
<dbReference type="RefSeq" id="WP_182484108.1">
    <property type="nucleotide sequence ID" value="NZ_JACGWU010000001.1"/>
</dbReference>
<evidence type="ECO:0000313" key="6">
    <source>
        <dbReference type="Proteomes" id="UP000524237"/>
    </source>
</evidence>
<dbReference type="GO" id="GO:0003677">
    <property type="term" value="F:DNA binding"/>
    <property type="evidence" value="ECO:0007669"/>
    <property type="project" value="UniProtKB-KW"/>
</dbReference>
<evidence type="ECO:0000256" key="3">
    <source>
        <dbReference type="ARBA" id="ARBA00023163"/>
    </source>
</evidence>
<dbReference type="Proteomes" id="UP000524237">
    <property type="component" value="Unassembled WGS sequence"/>
</dbReference>
<proteinExistence type="predicted"/>
<name>A0A7W3JT36_9MICO</name>
<dbReference type="GO" id="GO:0003700">
    <property type="term" value="F:DNA-binding transcription factor activity"/>
    <property type="evidence" value="ECO:0007669"/>
    <property type="project" value="InterPro"/>
</dbReference>